<dbReference type="GO" id="GO:0006418">
    <property type="term" value="P:tRNA aminoacylation for protein translation"/>
    <property type="evidence" value="ECO:0007669"/>
    <property type="project" value="InterPro"/>
</dbReference>
<dbReference type="Gene3D" id="1.20.120.1910">
    <property type="entry name" value="Cysteine-tRNA ligase, C-terminal anti-codon recognition domain"/>
    <property type="match status" value="1"/>
</dbReference>
<sequence length="90" mass="9805">DINRESSSGLNVIKAQNILAELSGVLGLTLSNGNSDSGGDIAPFVEMLITVRSQLREVKQFDLADNIRDKLFQQGISLEDTEVGTVWRLS</sequence>
<name>A0A382E3U5_9ZZZZ</name>
<dbReference type="InterPro" id="IPR009080">
    <property type="entry name" value="tRNAsynth_Ia_anticodon-bd"/>
</dbReference>
<proteinExistence type="predicted"/>
<evidence type="ECO:0000313" key="1">
    <source>
        <dbReference type="EMBL" id="SVB44623.1"/>
    </source>
</evidence>
<dbReference type="GO" id="GO:0005524">
    <property type="term" value="F:ATP binding"/>
    <property type="evidence" value="ECO:0007669"/>
    <property type="project" value="InterPro"/>
</dbReference>
<gene>
    <name evidence="1" type="ORF">METZ01_LOCUS197477</name>
</gene>
<reference evidence="1" key="1">
    <citation type="submission" date="2018-05" db="EMBL/GenBank/DDBJ databases">
        <authorList>
            <person name="Lanie J.A."/>
            <person name="Ng W.-L."/>
            <person name="Kazmierczak K.M."/>
            <person name="Andrzejewski T.M."/>
            <person name="Davidsen T.M."/>
            <person name="Wayne K.J."/>
            <person name="Tettelin H."/>
            <person name="Glass J.I."/>
            <person name="Rusch D."/>
            <person name="Podicherti R."/>
            <person name="Tsui H.-C.T."/>
            <person name="Winkler M.E."/>
        </authorList>
    </citation>
    <scope>NUCLEOTIDE SEQUENCE</scope>
</reference>
<protein>
    <recommendedName>
        <fullName evidence="2">Cysteine--tRNA ligase</fullName>
    </recommendedName>
</protein>
<dbReference type="AlphaFoldDB" id="A0A382E3U5"/>
<feature type="non-terminal residue" evidence="1">
    <location>
        <position position="1"/>
    </location>
</feature>
<evidence type="ECO:0008006" key="2">
    <source>
        <dbReference type="Google" id="ProtNLM"/>
    </source>
</evidence>
<dbReference type="GO" id="GO:0004812">
    <property type="term" value="F:aminoacyl-tRNA ligase activity"/>
    <property type="evidence" value="ECO:0007669"/>
    <property type="project" value="InterPro"/>
</dbReference>
<organism evidence="1">
    <name type="scientific">marine metagenome</name>
    <dbReference type="NCBI Taxonomy" id="408172"/>
    <lineage>
        <taxon>unclassified sequences</taxon>
        <taxon>metagenomes</taxon>
        <taxon>ecological metagenomes</taxon>
    </lineage>
</organism>
<dbReference type="EMBL" id="UINC01042253">
    <property type="protein sequence ID" value="SVB44623.1"/>
    <property type="molecule type" value="Genomic_DNA"/>
</dbReference>
<accession>A0A382E3U5</accession>
<dbReference type="SUPFAM" id="SSF47323">
    <property type="entry name" value="Anticodon-binding domain of a subclass of class I aminoacyl-tRNA synthetases"/>
    <property type="match status" value="1"/>
</dbReference>